<reference evidence="2 3" key="1">
    <citation type="submission" date="2016-01" db="EMBL/GenBank/DDBJ databases">
        <title>Whole genome sequence and analysis of Micromonospora rosaria DSM 803, which can produce antibacterial substance rosamicin.</title>
        <authorList>
            <person name="Yang H."/>
            <person name="He X."/>
            <person name="Zhu D."/>
        </authorList>
    </citation>
    <scope>NUCLEOTIDE SEQUENCE [LARGE SCALE GENOMIC DNA]</scope>
    <source>
        <strain evidence="2 3">DSM 803</strain>
    </source>
</reference>
<feature type="transmembrane region" description="Helical" evidence="1">
    <location>
        <begin position="28"/>
        <end position="50"/>
    </location>
</feature>
<dbReference type="EMBL" id="LRQV01000005">
    <property type="protein sequence ID" value="KXK63505.1"/>
    <property type="molecule type" value="Genomic_DNA"/>
</dbReference>
<evidence type="ECO:0000256" key="1">
    <source>
        <dbReference type="SAM" id="Phobius"/>
    </source>
</evidence>
<dbReference type="OrthoDB" id="3294458at2"/>
<gene>
    <name evidence="2" type="ORF">AWW66_02910</name>
</gene>
<comment type="caution">
    <text evidence="2">The sequence shown here is derived from an EMBL/GenBank/DDBJ whole genome shotgun (WGS) entry which is preliminary data.</text>
</comment>
<keyword evidence="1" id="KW-1133">Transmembrane helix</keyword>
<feature type="transmembrane region" description="Helical" evidence="1">
    <location>
        <begin position="56"/>
        <end position="78"/>
    </location>
</feature>
<feature type="transmembrane region" description="Helical" evidence="1">
    <location>
        <begin position="120"/>
        <end position="138"/>
    </location>
</feature>
<dbReference type="Proteomes" id="UP000070620">
    <property type="component" value="Unassembled WGS sequence"/>
</dbReference>
<keyword evidence="1" id="KW-0472">Membrane</keyword>
<evidence type="ECO:0000313" key="3">
    <source>
        <dbReference type="Proteomes" id="UP000070620"/>
    </source>
</evidence>
<organism evidence="2 3">
    <name type="scientific">Micromonospora rosaria</name>
    <dbReference type="NCBI Taxonomy" id="47874"/>
    <lineage>
        <taxon>Bacteria</taxon>
        <taxon>Bacillati</taxon>
        <taxon>Actinomycetota</taxon>
        <taxon>Actinomycetes</taxon>
        <taxon>Micromonosporales</taxon>
        <taxon>Micromonosporaceae</taxon>
        <taxon>Micromonospora</taxon>
    </lineage>
</organism>
<keyword evidence="3" id="KW-1185">Reference proteome</keyword>
<proteinExistence type="predicted"/>
<feature type="transmembrane region" description="Helical" evidence="1">
    <location>
        <begin position="90"/>
        <end position="114"/>
    </location>
</feature>
<name>A0A136PYI7_9ACTN</name>
<evidence type="ECO:0000313" key="2">
    <source>
        <dbReference type="EMBL" id="KXK63505.1"/>
    </source>
</evidence>
<evidence type="ECO:0008006" key="4">
    <source>
        <dbReference type="Google" id="ProtNLM"/>
    </source>
</evidence>
<dbReference type="RefSeq" id="WP_083978169.1">
    <property type="nucleotide sequence ID" value="NZ_JBIUBN010000014.1"/>
</dbReference>
<dbReference type="AlphaFoldDB" id="A0A136PYI7"/>
<keyword evidence="1" id="KW-0812">Transmembrane</keyword>
<accession>A0A136PYI7</accession>
<protein>
    <recommendedName>
        <fullName evidence="4">Transmembrane protein</fullName>
    </recommendedName>
</protein>
<sequence>MTEPAISPTAAADALTEIRNRRDQAIDATLVPGWYWPAVGGLMVAFTAAVETARPWVVAVGSVGYALGLGALVTRVALRHRAQVRNDLLGVRGGLAIVGYVLTLVALGLGSGFAADAAGLSWPATIGAGATGLTMALSGHRLTGYLRSVMSARPIGGGR</sequence>